<evidence type="ECO:0000259" key="14">
    <source>
        <dbReference type="PROSITE" id="PS51050"/>
    </source>
</evidence>
<dbReference type="PROSITE" id="PS51050">
    <property type="entry name" value="ZF_CW"/>
    <property type="match status" value="1"/>
</dbReference>
<dbReference type="PROSITE" id="PS51215">
    <property type="entry name" value="AWS"/>
    <property type="match status" value="1"/>
</dbReference>
<accession>A0A834ZQW3</accession>
<evidence type="ECO:0000259" key="13">
    <source>
        <dbReference type="PROSITE" id="PS50868"/>
    </source>
</evidence>
<dbReference type="PANTHER" id="PTHR22884">
    <property type="entry name" value="SET DOMAIN PROTEINS"/>
    <property type="match status" value="1"/>
</dbReference>
<evidence type="ECO:0000256" key="6">
    <source>
        <dbReference type="ARBA" id="ARBA00022691"/>
    </source>
</evidence>
<feature type="region of interest" description="Disordered" evidence="11">
    <location>
        <begin position="1394"/>
        <end position="1414"/>
    </location>
</feature>
<dbReference type="GO" id="GO:0046975">
    <property type="term" value="F:histone H3K36 methyltransferase activity"/>
    <property type="evidence" value="ECO:0007669"/>
    <property type="project" value="InterPro"/>
</dbReference>
<keyword evidence="4" id="KW-0489">Methyltransferase</keyword>
<feature type="region of interest" description="Disordered" evidence="11">
    <location>
        <begin position="1696"/>
        <end position="1762"/>
    </location>
</feature>
<keyword evidence="6" id="KW-0949">S-adenosyl-L-methionine</keyword>
<dbReference type="OrthoDB" id="422362at2759"/>
<dbReference type="SMART" id="SM00570">
    <property type="entry name" value="AWS"/>
    <property type="match status" value="1"/>
</dbReference>
<feature type="region of interest" description="Disordered" evidence="11">
    <location>
        <begin position="200"/>
        <end position="227"/>
    </location>
</feature>
<comment type="caution">
    <text evidence="16">The sequence shown here is derived from an EMBL/GenBank/DDBJ whole genome shotgun (WGS) entry which is preliminary data.</text>
</comment>
<dbReference type="CDD" id="cd19172">
    <property type="entry name" value="SET_SETD2"/>
    <property type="match status" value="1"/>
</dbReference>
<reference evidence="16 17" key="1">
    <citation type="submission" date="2020-04" db="EMBL/GenBank/DDBJ databases">
        <title>Plant Genome Project.</title>
        <authorList>
            <person name="Zhang R.-G."/>
        </authorList>
    </citation>
    <scope>NUCLEOTIDE SEQUENCE [LARGE SCALE GENOMIC DNA]</scope>
    <source>
        <strain evidence="16">YNK0</strain>
        <tissue evidence="16">Leaf</tissue>
    </source>
</reference>
<dbReference type="InterPro" id="IPR011124">
    <property type="entry name" value="Znf_CW"/>
</dbReference>
<dbReference type="InterPro" id="IPR001214">
    <property type="entry name" value="SET_dom"/>
</dbReference>
<dbReference type="OMA" id="DRNGWGC"/>
<dbReference type="FunFam" id="2.170.270.10:FF:000035">
    <property type="entry name" value="Histone-lysine N-methyltransferase"/>
    <property type="match status" value="1"/>
</dbReference>
<keyword evidence="3" id="KW-0158">Chromosome</keyword>
<evidence type="ECO:0000256" key="9">
    <source>
        <dbReference type="ARBA" id="ARBA00022833"/>
    </source>
</evidence>
<feature type="domain" description="SET" evidence="12">
    <location>
        <begin position="1104"/>
        <end position="1221"/>
    </location>
</feature>
<feature type="domain" description="CW-type" evidence="14">
    <location>
        <begin position="938"/>
        <end position="992"/>
    </location>
</feature>
<dbReference type="Pfam" id="PF00856">
    <property type="entry name" value="SET"/>
    <property type="match status" value="1"/>
</dbReference>
<evidence type="ECO:0000313" key="16">
    <source>
        <dbReference type="EMBL" id="KAF8411731.1"/>
    </source>
</evidence>
<keyword evidence="10" id="KW-0539">Nucleus</keyword>
<protein>
    <recommendedName>
        <fullName evidence="18">Histone-lysine N-methyltransferase ASHH2</fullName>
    </recommendedName>
</protein>
<feature type="region of interest" description="Disordered" evidence="11">
    <location>
        <begin position="2024"/>
        <end position="2053"/>
    </location>
</feature>
<dbReference type="GO" id="GO:0008270">
    <property type="term" value="F:zinc ion binding"/>
    <property type="evidence" value="ECO:0007669"/>
    <property type="project" value="UniProtKB-KW"/>
</dbReference>
<dbReference type="Gene3D" id="2.170.270.10">
    <property type="entry name" value="SET domain"/>
    <property type="match status" value="1"/>
</dbReference>
<feature type="domain" description="Post-SET" evidence="13">
    <location>
        <begin position="1229"/>
        <end position="1245"/>
    </location>
</feature>
<dbReference type="Pfam" id="PF07496">
    <property type="entry name" value="zf-CW"/>
    <property type="match status" value="1"/>
</dbReference>
<dbReference type="InterPro" id="IPR003616">
    <property type="entry name" value="Post-SET_dom"/>
</dbReference>
<dbReference type="Proteomes" id="UP000655225">
    <property type="component" value="Unassembled WGS sequence"/>
</dbReference>
<evidence type="ECO:0000256" key="8">
    <source>
        <dbReference type="ARBA" id="ARBA00022771"/>
    </source>
</evidence>
<feature type="region of interest" description="Disordered" evidence="11">
    <location>
        <begin position="435"/>
        <end position="490"/>
    </location>
</feature>
<feature type="domain" description="AWS" evidence="15">
    <location>
        <begin position="1052"/>
        <end position="1102"/>
    </location>
</feature>
<feature type="region of interest" description="Disordered" evidence="11">
    <location>
        <begin position="1926"/>
        <end position="1953"/>
    </location>
</feature>
<feature type="region of interest" description="Disordered" evidence="11">
    <location>
        <begin position="795"/>
        <end position="846"/>
    </location>
</feature>
<dbReference type="InterPro" id="IPR046341">
    <property type="entry name" value="SET_dom_sf"/>
</dbReference>
<keyword evidence="8" id="KW-0863">Zinc-finger</keyword>
<evidence type="ECO:0000313" key="17">
    <source>
        <dbReference type="Proteomes" id="UP000655225"/>
    </source>
</evidence>
<evidence type="ECO:0000256" key="11">
    <source>
        <dbReference type="SAM" id="MobiDB-lite"/>
    </source>
</evidence>
<dbReference type="FunFam" id="3.30.40.100:FF:000006">
    <property type="entry name" value="Histone-lysine N-methyltransferase"/>
    <property type="match status" value="1"/>
</dbReference>
<keyword evidence="9" id="KW-0862">Zinc</keyword>
<proteinExistence type="predicted"/>
<evidence type="ECO:0000259" key="15">
    <source>
        <dbReference type="PROSITE" id="PS51215"/>
    </source>
</evidence>
<evidence type="ECO:0008006" key="18">
    <source>
        <dbReference type="Google" id="ProtNLM"/>
    </source>
</evidence>
<feature type="compositionally biased region" description="Polar residues" evidence="11">
    <location>
        <begin position="1750"/>
        <end position="1762"/>
    </location>
</feature>
<dbReference type="PROSITE" id="PS50280">
    <property type="entry name" value="SET"/>
    <property type="match status" value="1"/>
</dbReference>
<dbReference type="GO" id="GO:0005694">
    <property type="term" value="C:chromosome"/>
    <property type="evidence" value="ECO:0007669"/>
    <property type="project" value="UniProtKB-SubCell"/>
</dbReference>
<dbReference type="InterPro" id="IPR044437">
    <property type="entry name" value="SETD2/Set2_SET"/>
</dbReference>
<evidence type="ECO:0000256" key="3">
    <source>
        <dbReference type="ARBA" id="ARBA00022454"/>
    </source>
</evidence>
<evidence type="ECO:0000259" key="12">
    <source>
        <dbReference type="PROSITE" id="PS50280"/>
    </source>
</evidence>
<gene>
    <name evidence="16" type="ORF">HHK36_004289</name>
</gene>
<evidence type="ECO:0000256" key="5">
    <source>
        <dbReference type="ARBA" id="ARBA00022679"/>
    </source>
</evidence>
<evidence type="ECO:0000256" key="10">
    <source>
        <dbReference type="ARBA" id="ARBA00023242"/>
    </source>
</evidence>
<keyword evidence="7" id="KW-0479">Metal-binding</keyword>
<dbReference type="Pfam" id="PF17907">
    <property type="entry name" value="AWS"/>
    <property type="match status" value="1"/>
</dbReference>
<dbReference type="GO" id="GO:0005634">
    <property type="term" value="C:nucleus"/>
    <property type="evidence" value="ECO:0007669"/>
    <property type="project" value="UniProtKB-SubCell"/>
</dbReference>
<dbReference type="InterPro" id="IPR006560">
    <property type="entry name" value="AWS_dom"/>
</dbReference>
<sequence>MGSCENSVLVDEPPDSHCSLPVGTVGGALGNYLGSISSGLGDECQDSEGCENSGLGQRSCSEVASLLFNCNGDTTNRPVLEQRSCPELAFPLSHCNGHTTDALDGFPASSENDSVVFVNSGIDTETSIVFRDESENENGLVLEATSYNDNGVNGFLSNEGDKDHLCILGSEGSCLQKEGSQGKDGSGNQAQDGELSLAFSPVNASPRNCTQHKEQKDTDSVNAPSEEGVTDLQEVMEEKFDALAWISANPSTQTSVVEENTCNLTEGSPITASDCAVVESASLQSCQPFVDEDIGSSKSLAVTDLRETDVLSDAFMCSSVVDFTVPADNEGKDNVCFDYVSVTECNDTICPSPRRSTRVRKSIWMTETRKDERQCRKTVNNMLLPRGTIEINLKVARGKRSYSCKPARSSIWGALGNIIQVFDQNNVVLKHNCHSVKVQNQRSRKARSGQGGERRKKTRAGGNSRGSKGKARSSTSCIRSKVKTGDELGQDSPKAVLSAVVDSLVSVKSNVGERLPGTNCGIGLETPKLANDMEHKLGKDLLGLRQFQCPNSNLENVMSFPDFSDLDAQLADKDLESIVTQDMSVRNNTGDCLGISSQIGIEALVEAIDSGYLDPGTSPDSEVINLIQDVHVGTRVHEDLQDTVVTSSQAVVAPADVTLNIPKTSVKKGKKKDRVKGIPRPRTGFCTVEDKVHALVNTKKTKNSTKRGSGRKEVDALNPSQTFLSATGNASSNASSIEGFPVETLPLSRINELGVSQEALKVESSADTCGYSRLDAGIRPSESWTSDRLFPFAKTKGFKPPTSSRAGGRVNKRRSSIPDSVRRRRGNASEPKKENRRKSVSKSKVKDRGMFDQIVCKEENGLETGGIIDFSSGTIKESDIVLSTVKGKLKIICDFAESNVVESGISDDYRRANTGNKFAAEGISSSAVVSNGFGEQYLRPRIAWVRCDDCHKWRCISAMLADSIEETNCKWTCKDNTDKAFADCSIPQEKSNAEINAELEISDASCEEDAYEARLNSKGFERRQSKVPQQSAWKLIKSNLFLHRNRKSQTIDEIMVCHCKPPLDGRLGCRDECLNRMLNIECVRGTCPCGDLCSNQQFQKRNYAQFKWFRCGKKGYGLQLLENVSQGKFLIEYIGEVLDLHAYEARQRDYASRGQKHFYFMTLNGSEVIDAYAKGNLGRFINHGCDPNCRTEKWMVNGEVCIGLFALRDIKKGEEVTFDYNYVRVFGAAAKKCVCGSSQCQGYIGGDPLNTEAIVQGDSDEEYPEPVMVHEDGESVDCMARATNFFDAVEVQPAEISLQTGYTIENSAPTSGQVEASLEKEDTVNRSPLQMSLKMEVTIIKSPSAVQPVEVSLQTEDTMSKSISAVQPLDMALEKEETMNKSLQSVQTLETSSLTAHTVSKSLSDSVDSNKKSKSDTVKAKADILKLHPLMKSSHSSSSIKKGKSTVYPMLANKPQVVDNKPKKLLEGAANGRFEGVEEKLNELLDADGGISKRKDATKGYLKLLLVTAAWGDNGNGEAIQSARDLSMILDALLKTKSRVVLVDIISKNGLQMLHNIMKQNRRNFNKTPILRKLLKVLEFLALREILTLEHINGGPPCHGMERLVYDSSVNQIEIQVLISLVHIQVHQIARNFRDRWIRRTIRKVSCSDRDDGKLELQGEPNCNWFSSSYKRWHDQSVRPSEAIDCVSRAMLATTPLDANPPEGSSAPTVAGCPTNGTKTRKRKSRWDQPAEMNPDPQSPKHSKEHKIEPSSQQKLESNPQQPEIGKELLDQGIEVNREENDCNGRVYNLLQQDESATAYDARQHVQEDAPPGFSSPLNITPAPSNASTTNSFTHPQQNVSHLSCAGDVVMGCPQEKYLSHLPVSYGIPLSLVHQFGTSHAETDSWMIGPTMLFHPFPPLPPFPRDKSDTPPCAANPAITKNVPEEVQRPGRGSATYHTGPSSPCTSGARPPDMEVTGSNNQQMLERVGCSSYGLGRRYFRQQKWNSRNCGPPWLRRRNGWGFKGNNSRSGEYNVSVGNVASEVNGPCSEDVTSRGEKVGSTFHQLSQHQNQH</sequence>
<evidence type="ECO:0000256" key="4">
    <source>
        <dbReference type="ARBA" id="ARBA00022603"/>
    </source>
</evidence>
<dbReference type="SUPFAM" id="SSF82199">
    <property type="entry name" value="SET domain"/>
    <property type="match status" value="1"/>
</dbReference>
<dbReference type="PROSITE" id="PS50868">
    <property type="entry name" value="POST_SET"/>
    <property type="match status" value="1"/>
</dbReference>
<evidence type="ECO:0000256" key="2">
    <source>
        <dbReference type="ARBA" id="ARBA00004286"/>
    </source>
</evidence>
<dbReference type="GO" id="GO:0032259">
    <property type="term" value="P:methylation"/>
    <property type="evidence" value="ECO:0007669"/>
    <property type="project" value="UniProtKB-KW"/>
</dbReference>
<organism evidence="16 17">
    <name type="scientific">Tetracentron sinense</name>
    <name type="common">Spur-leaf</name>
    <dbReference type="NCBI Taxonomy" id="13715"/>
    <lineage>
        <taxon>Eukaryota</taxon>
        <taxon>Viridiplantae</taxon>
        <taxon>Streptophyta</taxon>
        <taxon>Embryophyta</taxon>
        <taxon>Tracheophyta</taxon>
        <taxon>Spermatophyta</taxon>
        <taxon>Magnoliopsida</taxon>
        <taxon>Trochodendrales</taxon>
        <taxon>Trochodendraceae</taxon>
        <taxon>Tetracentron</taxon>
    </lineage>
</organism>
<feature type="compositionally biased region" description="Polar residues" evidence="11">
    <location>
        <begin position="1936"/>
        <end position="1946"/>
    </location>
</feature>
<keyword evidence="5" id="KW-0808">Transferase</keyword>
<evidence type="ECO:0000256" key="1">
    <source>
        <dbReference type="ARBA" id="ARBA00004123"/>
    </source>
</evidence>
<evidence type="ECO:0000256" key="7">
    <source>
        <dbReference type="ARBA" id="ARBA00022723"/>
    </source>
</evidence>
<dbReference type="EMBL" id="JABCRI010000002">
    <property type="protein sequence ID" value="KAF8411731.1"/>
    <property type="molecule type" value="Genomic_DNA"/>
</dbReference>
<dbReference type="InterPro" id="IPR050777">
    <property type="entry name" value="SET2_Histone-Lys_MeTrsfase"/>
</dbReference>
<comment type="subcellular location">
    <subcellularLocation>
        <location evidence="2">Chromosome</location>
    </subcellularLocation>
    <subcellularLocation>
        <location evidence="1">Nucleus</location>
    </subcellularLocation>
</comment>
<name>A0A834ZQW3_TETSI</name>
<feature type="compositionally biased region" description="Basic residues" evidence="11">
    <location>
        <begin position="834"/>
        <end position="843"/>
    </location>
</feature>
<feature type="compositionally biased region" description="Polar residues" evidence="11">
    <location>
        <begin position="2042"/>
        <end position="2053"/>
    </location>
</feature>
<dbReference type="Gene3D" id="3.30.40.100">
    <property type="match status" value="1"/>
</dbReference>
<keyword evidence="17" id="KW-1185">Reference proteome</keyword>
<dbReference type="SMART" id="SM00317">
    <property type="entry name" value="SET"/>
    <property type="match status" value="1"/>
</dbReference>